<reference evidence="1 2" key="1">
    <citation type="journal article" date="2018" name="Front. Microbiol.">
        <title>Genome-Wide Analysis of Corynespora cassiicola Leaf Fall Disease Putative Effectors.</title>
        <authorList>
            <person name="Lopez D."/>
            <person name="Ribeiro S."/>
            <person name="Label P."/>
            <person name="Fumanal B."/>
            <person name="Venisse J.S."/>
            <person name="Kohler A."/>
            <person name="de Oliveira R.R."/>
            <person name="Labutti K."/>
            <person name="Lipzen A."/>
            <person name="Lail K."/>
            <person name="Bauer D."/>
            <person name="Ohm R.A."/>
            <person name="Barry K.W."/>
            <person name="Spatafora J."/>
            <person name="Grigoriev I.V."/>
            <person name="Martin F.M."/>
            <person name="Pujade-Renaud V."/>
        </authorList>
    </citation>
    <scope>NUCLEOTIDE SEQUENCE [LARGE SCALE GENOMIC DNA]</scope>
    <source>
        <strain evidence="1 2">Philippines</strain>
    </source>
</reference>
<dbReference type="AlphaFoldDB" id="A0A2T2N2Y1"/>
<evidence type="ECO:0000313" key="2">
    <source>
        <dbReference type="Proteomes" id="UP000240883"/>
    </source>
</evidence>
<name>A0A2T2N2Y1_CORCC</name>
<keyword evidence="2" id="KW-1185">Reference proteome</keyword>
<accession>A0A2T2N2Y1</accession>
<dbReference type="OrthoDB" id="5337308at2759"/>
<protein>
    <submittedName>
        <fullName evidence="1">Uncharacterized protein</fullName>
    </submittedName>
</protein>
<dbReference type="Proteomes" id="UP000240883">
    <property type="component" value="Unassembled WGS sequence"/>
</dbReference>
<dbReference type="STRING" id="1448308.A0A2T2N2Y1"/>
<organism evidence="1 2">
    <name type="scientific">Corynespora cassiicola Philippines</name>
    <dbReference type="NCBI Taxonomy" id="1448308"/>
    <lineage>
        <taxon>Eukaryota</taxon>
        <taxon>Fungi</taxon>
        <taxon>Dikarya</taxon>
        <taxon>Ascomycota</taxon>
        <taxon>Pezizomycotina</taxon>
        <taxon>Dothideomycetes</taxon>
        <taxon>Pleosporomycetidae</taxon>
        <taxon>Pleosporales</taxon>
        <taxon>Corynesporascaceae</taxon>
        <taxon>Corynespora</taxon>
    </lineage>
</organism>
<sequence>MSPKATSPAKDTTWNRNKTRGRSFVAQMAVSDKDAGALCHPPRESVESHFVNSVDFKIWGYTDHVASRDFAFLPGGANIKEALEDLNIDTKLKKDGGCNEISAYRHTEERLIGSKTYKPSGARYCTCINASAGVIISWQAYSPAYMGTRRYPRLTSNFPELRFLSDIMYLQWAERAAAHNVDLGNLRYVFSSPIDNDETRALIARATGDTAFPPPWARRIELSADSEGGHALLGSPNGRGVAMMLIQHKRTMGVKVVDKIAVFGKGADVSLMFYIKDVAEESVEDLKKTDSLELMIGAQP</sequence>
<evidence type="ECO:0000313" key="1">
    <source>
        <dbReference type="EMBL" id="PSN59606.1"/>
    </source>
</evidence>
<gene>
    <name evidence="1" type="ORF">BS50DRAFT_579842</name>
</gene>
<proteinExistence type="predicted"/>
<dbReference type="EMBL" id="KZ678154">
    <property type="protein sequence ID" value="PSN59606.1"/>
    <property type="molecule type" value="Genomic_DNA"/>
</dbReference>